<feature type="non-terminal residue" evidence="5">
    <location>
        <position position="1"/>
    </location>
</feature>
<dbReference type="AlphaFoldDB" id="A0A7R9QIW2"/>
<protein>
    <recommendedName>
        <fullName evidence="7">Cytochrome P450</fullName>
    </recommendedName>
</protein>
<dbReference type="Pfam" id="PF00067">
    <property type="entry name" value="p450"/>
    <property type="match status" value="1"/>
</dbReference>
<dbReference type="EMBL" id="CAJPVJ010002412">
    <property type="protein sequence ID" value="CAG2166249.1"/>
    <property type="molecule type" value="Genomic_DNA"/>
</dbReference>
<dbReference type="GO" id="GO:0020037">
    <property type="term" value="F:heme binding"/>
    <property type="evidence" value="ECO:0007669"/>
    <property type="project" value="InterPro"/>
</dbReference>
<evidence type="ECO:0000256" key="3">
    <source>
        <dbReference type="ARBA" id="ARBA00023004"/>
    </source>
</evidence>
<proteinExistence type="inferred from homology"/>
<evidence type="ECO:0000256" key="1">
    <source>
        <dbReference type="ARBA" id="ARBA00010617"/>
    </source>
</evidence>
<accession>A0A7R9QIW2</accession>
<comment type="similarity">
    <text evidence="1">Belongs to the cytochrome P450 family.</text>
</comment>
<gene>
    <name evidence="5" type="ORF">ONB1V03_LOCUS5776</name>
</gene>
<evidence type="ECO:0000313" key="6">
    <source>
        <dbReference type="Proteomes" id="UP000728032"/>
    </source>
</evidence>
<dbReference type="GO" id="GO:0006082">
    <property type="term" value="P:organic acid metabolic process"/>
    <property type="evidence" value="ECO:0007669"/>
    <property type="project" value="TreeGrafter"/>
</dbReference>
<organism evidence="5">
    <name type="scientific">Oppiella nova</name>
    <dbReference type="NCBI Taxonomy" id="334625"/>
    <lineage>
        <taxon>Eukaryota</taxon>
        <taxon>Metazoa</taxon>
        <taxon>Ecdysozoa</taxon>
        <taxon>Arthropoda</taxon>
        <taxon>Chelicerata</taxon>
        <taxon>Arachnida</taxon>
        <taxon>Acari</taxon>
        <taxon>Acariformes</taxon>
        <taxon>Sarcoptiformes</taxon>
        <taxon>Oribatida</taxon>
        <taxon>Brachypylina</taxon>
        <taxon>Oppioidea</taxon>
        <taxon>Oppiidae</taxon>
        <taxon>Oppiella</taxon>
    </lineage>
</organism>
<evidence type="ECO:0000313" key="5">
    <source>
        <dbReference type="EMBL" id="CAD7646531.1"/>
    </source>
</evidence>
<keyword evidence="4" id="KW-0503">Monooxygenase</keyword>
<dbReference type="InterPro" id="IPR002401">
    <property type="entry name" value="Cyt_P450_E_grp-I"/>
</dbReference>
<dbReference type="PRINTS" id="PR00463">
    <property type="entry name" value="EP450I"/>
</dbReference>
<dbReference type="EMBL" id="OC917237">
    <property type="protein sequence ID" value="CAD7646531.1"/>
    <property type="molecule type" value="Genomic_DNA"/>
</dbReference>
<dbReference type="Proteomes" id="UP000728032">
    <property type="component" value="Unassembled WGS sequence"/>
</dbReference>
<dbReference type="GO" id="GO:0006805">
    <property type="term" value="P:xenobiotic metabolic process"/>
    <property type="evidence" value="ECO:0007669"/>
    <property type="project" value="TreeGrafter"/>
</dbReference>
<keyword evidence="4" id="KW-0560">Oxidoreductase</keyword>
<reference evidence="5" key="1">
    <citation type="submission" date="2020-11" db="EMBL/GenBank/DDBJ databases">
        <authorList>
            <person name="Tran Van P."/>
        </authorList>
    </citation>
    <scope>NUCLEOTIDE SEQUENCE</scope>
</reference>
<dbReference type="Gene3D" id="1.10.630.10">
    <property type="entry name" value="Cytochrome P450"/>
    <property type="match status" value="1"/>
</dbReference>
<keyword evidence="3" id="KW-0408">Iron</keyword>
<dbReference type="GO" id="GO:0005737">
    <property type="term" value="C:cytoplasm"/>
    <property type="evidence" value="ECO:0007669"/>
    <property type="project" value="TreeGrafter"/>
</dbReference>
<dbReference type="InterPro" id="IPR036396">
    <property type="entry name" value="Cyt_P450_sf"/>
</dbReference>
<dbReference type="SUPFAM" id="SSF48264">
    <property type="entry name" value="Cytochrome P450"/>
    <property type="match status" value="1"/>
</dbReference>
<dbReference type="GO" id="GO:0016712">
    <property type="term" value="F:oxidoreductase activity, acting on paired donors, with incorporation or reduction of molecular oxygen, reduced flavin or flavoprotein as one donor, and incorporation of one atom of oxygen"/>
    <property type="evidence" value="ECO:0007669"/>
    <property type="project" value="TreeGrafter"/>
</dbReference>
<dbReference type="PANTHER" id="PTHR24300:SF375">
    <property type="entry name" value="CYTOCHROME P450 FAMILY"/>
    <property type="match status" value="1"/>
</dbReference>
<keyword evidence="6" id="KW-1185">Reference proteome</keyword>
<dbReference type="OrthoDB" id="6507093at2759"/>
<name>A0A7R9QIW2_9ACAR</name>
<dbReference type="InterPro" id="IPR001128">
    <property type="entry name" value="Cyt_P450"/>
</dbReference>
<dbReference type="InterPro" id="IPR050182">
    <property type="entry name" value="Cytochrome_P450_fam2"/>
</dbReference>
<evidence type="ECO:0008006" key="7">
    <source>
        <dbReference type="Google" id="ProtNLM"/>
    </source>
</evidence>
<sequence length="225" mass="25799">MKLPAGPVGLPVVGYMPFLGKHPHKDIAKLRDKYGSVFTLQLGVNYVVILDDWEAVKEALHKDTFLGKPTSSPFTVVNTDNDYAKSIVDDSGHSWSEDRKLATQVLRELGFGKTIMEVKITDEIHYLIKRIDETDGEPMNIHEVLVPSVSNIIMQLVFGHRYEYNEPTRQNLDQTLDQMPHVFNRFGFLATAPVWLARIAFKMGLYGDHKKFDYSYQLFEYELCL</sequence>
<keyword evidence="2" id="KW-0479">Metal-binding</keyword>
<evidence type="ECO:0000256" key="4">
    <source>
        <dbReference type="ARBA" id="ARBA00023033"/>
    </source>
</evidence>
<dbReference type="GO" id="GO:0005506">
    <property type="term" value="F:iron ion binding"/>
    <property type="evidence" value="ECO:0007669"/>
    <property type="project" value="InterPro"/>
</dbReference>
<evidence type="ECO:0000256" key="2">
    <source>
        <dbReference type="ARBA" id="ARBA00022723"/>
    </source>
</evidence>
<dbReference type="PANTHER" id="PTHR24300">
    <property type="entry name" value="CYTOCHROME P450 508A4-RELATED"/>
    <property type="match status" value="1"/>
</dbReference>